<keyword evidence="4" id="KW-0804">Transcription</keyword>
<name>E8UZN3_TERSS</name>
<evidence type="ECO:0000313" key="8">
    <source>
        <dbReference type="Proteomes" id="UP000006844"/>
    </source>
</evidence>
<dbReference type="PANTHER" id="PTHR43133:SF62">
    <property type="entry name" value="RNA POLYMERASE SIGMA FACTOR SIGZ"/>
    <property type="match status" value="1"/>
</dbReference>
<dbReference type="InterPro" id="IPR036388">
    <property type="entry name" value="WH-like_DNA-bd_sf"/>
</dbReference>
<evidence type="ECO:0000313" key="7">
    <source>
        <dbReference type="EMBL" id="ADV84376.1"/>
    </source>
</evidence>
<keyword evidence="2" id="KW-0805">Transcription regulation</keyword>
<dbReference type="Pfam" id="PF08281">
    <property type="entry name" value="Sigma70_r4_2"/>
    <property type="match status" value="1"/>
</dbReference>
<comment type="similarity">
    <text evidence="1">Belongs to the sigma-70 factor family. ECF subfamily.</text>
</comment>
<gene>
    <name evidence="7" type="ordered locus">AciPR4_3623</name>
</gene>
<dbReference type="EMBL" id="CP002467">
    <property type="protein sequence ID" value="ADV84376.1"/>
    <property type="molecule type" value="Genomic_DNA"/>
</dbReference>
<evidence type="ECO:0000256" key="3">
    <source>
        <dbReference type="ARBA" id="ARBA00023082"/>
    </source>
</evidence>
<dbReference type="SUPFAM" id="SSF88946">
    <property type="entry name" value="Sigma2 domain of RNA polymerase sigma factors"/>
    <property type="match status" value="1"/>
</dbReference>
<dbReference type="InterPro" id="IPR014284">
    <property type="entry name" value="RNA_pol_sigma-70_dom"/>
</dbReference>
<dbReference type="PANTHER" id="PTHR43133">
    <property type="entry name" value="RNA POLYMERASE ECF-TYPE SIGMA FACTO"/>
    <property type="match status" value="1"/>
</dbReference>
<dbReference type="KEGG" id="tsa:AciPR4_3623"/>
<dbReference type="HOGENOM" id="CLU_047691_9_3_0"/>
<dbReference type="AlphaFoldDB" id="E8UZN3"/>
<dbReference type="Proteomes" id="UP000006844">
    <property type="component" value="Chromosome"/>
</dbReference>
<dbReference type="GO" id="GO:0016987">
    <property type="term" value="F:sigma factor activity"/>
    <property type="evidence" value="ECO:0007669"/>
    <property type="project" value="UniProtKB-KW"/>
</dbReference>
<dbReference type="InterPro" id="IPR007627">
    <property type="entry name" value="RNA_pol_sigma70_r2"/>
</dbReference>
<dbReference type="Gene3D" id="1.10.1740.10">
    <property type="match status" value="1"/>
</dbReference>
<reference evidence="7 8" key="1">
    <citation type="journal article" date="2012" name="Stand. Genomic Sci.">
        <title>Complete genome sequence of Terriglobus saanensis type strain SP1PR4(T), an Acidobacteria from tundra soil.</title>
        <authorList>
            <person name="Rawat S.R."/>
            <person name="Mannisto M.K."/>
            <person name="Starovoytov V."/>
            <person name="Goodwin L."/>
            <person name="Nolan M."/>
            <person name="Hauser L."/>
            <person name="Land M."/>
            <person name="Davenport K.W."/>
            <person name="Woyke T."/>
            <person name="Haggblom M.M."/>
        </authorList>
    </citation>
    <scope>NUCLEOTIDE SEQUENCE</scope>
    <source>
        <strain evidence="8">ATCC BAA-1853 / DSM 23119 / SP1PR4</strain>
    </source>
</reference>
<dbReference type="eggNOG" id="COG1595">
    <property type="taxonomic scope" value="Bacteria"/>
</dbReference>
<keyword evidence="3" id="KW-0731">Sigma factor</keyword>
<feature type="domain" description="RNA polymerase sigma-70 region 2" evidence="5">
    <location>
        <begin position="52"/>
        <end position="115"/>
    </location>
</feature>
<keyword evidence="8" id="KW-1185">Reference proteome</keyword>
<dbReference type="STRING" id="401053.AciPR4_3623"/>
<evidence type="ECO:0000256" key="4">
    <source>
        <dbReference type="ARBA" id="ARBA00023163"/>
    </source>
</evidence>
<dbReference type="GO" id="GO:0003677">
    <property type="term" value="F:DNA binding"/>
    <property type="evidence" value="ECO:0007669"/>
    <property type="project" value="InterPro"/>
</dbReference>
<dbReference type="RefSeq" id="WP_013570106.1">
    <property type="nucleotide sequence ID" value="NC_014963.1"/>
</dbReference>
<dbReference type="InterPro" id="IPR013324">
    <property type="entry name" value="RNA_pol_sigma_r3/r4-like"/>
</dbReference>
<dbReference type="InterPro" id="IPR013249">
    <property type="entry name" value="RNA_pol_sigma70_r4_t2"/>
</dbReference>
<feature type="domain" description="RNA polymerase sigma factor 70 region 4 type 2" evidence="6">
    <location>
        <begin position="153"/>
        <end position="205"/>
    </location>
</feature>
<organism evidence="7 8">
    <name type="scientific">Terriglobus saanensis (strain ATCC BAA-1853 / DSM 23119 / SP1PR4)</name>
    <dbReference type="NCBI Taxonomy" id="401053"/>
    <lineage>
        <taxon>Bacteria</taxon>
        <taxon>Pseudomonadati</taxon>
        <taxon>Acidobacteriota</taxon>
        <taxon>Terriglobia</taxon>
        <taxon>Terriglobales</taxon>
        <taxon>Acidobacteriaceae</taxon>
        <taxon>Terriglobus</taxon>
    </lineage>
</organism>
<evidence type="ECO:0000256" key="1">
    <source>
        <dbReference type="ARBA" id="ARBA00010641"/>
    </source>
</evidence>
<evidence type="ECO:0000259" key="5">
    <source>
        <dbReference type="Pfam" id="PF04542"/>
    </source>
</evidence>
<dbReference type="GO" id="GO:0006352">
    <property type="term" value="P:DNA-templated transcription initiation"/>
    <property type="evidence" value="ECO:0007669"/>
    <property type="project" value="InterPro"/>
</dbReference>
<accession>E8UZN3</accession>
<evidence type="ECO:0000256" key="2">
    <source>
        <dbReference type="ARBA" id="ARBA00023015"/>
    </source>
</evidence>
<dbReference type="NCBIfam" id="TIGR02937">
    <property type="entry name" value="sigma70-ECF"/>
    <property type="match status" value="1"/>
</dbReference>
<dbReference type="OrthoDB" id="112772at2"/>
<sequence>MDATERVLALPLLIGRKPAALERIDASPLFVLTDEELLERLRNRNEEALLILFRRYNRLAFSIGCRILRDEGEAEDLVQEVFLRLHSRENTFDPSKGSARTWLVQMMYRRAFDRRAYLYRRHFYSGIDVHEYANALAGVRNLEKDVIERLTAQQLRTAFSELSEKQRETMELFFFEGLTLAEIAERSGGDVKNTRHHYYRGLERLRQLGRAMLLNEKSGR</sequence>
<proteinExistence type="inferred from homology"/>
<dbReference type="InterPro" id="IPR013325">
    <property type="entry name" value="RNA_pol_sigma_r2"/>
</dbReference>
<protein>
    <submittedName>
        <fullName evidence="7">RNA polymerase, sigma-24 subunit, ECF subfamily</fullName>
    </submittedName>
</protein>
<dbReference type="Gene3D" id="1.10.10.10">
    <property type="entry name" value="Winged helix-like DNA-binding domain superfamily/Winged helix DNA-binding domain"/>
    <property type="match status" value="1"/>
</dbReference>
<dbReference type="InterPro" id="IPR039425">
    <property type="entry name" value="RNA_pol_sigma-70-like"/>
</dbReference>
<dbReference type="SUPFAM" id="SSF88659">
    <property type="entry name" value="Sigma3 and sigma4 domains of RNA polymerase sigma factors"/>
    <property type="match status" value="1"/>
</dbReference>
<dbReference type="Pfam" id="PF04542">
    <property type="entry name" value="Sigma70_r2"/>
    <property type="match status" value="1"/>
</dbReference>
<evidence type="ECO:0000259" key="6">
    <source>
        <dbReference type="Pfam" id="PF08281"/>
    </source>
</evidence>